<keyword evidence="5" id="KW-0496">Mitochondrion</keyword>
<keyword evidence="8" id="KW-1185">Reference proteome</keyword>
<dbReference type="PANTHER" id="PTHR48182:SF2">
    <property type="entry name" value="PROTEIN SERAC1"/>
    <property type="match status" value="1"/>
</dbReference>
<dbReference type="AlphaFoldDB" id="A0A1V6SRK7"/>
<gene>
    <name evidence="7" type="ORF">PENSTE_c023G05169</name>
</gene>
<accession>A0A1V6SRK7</accession>
<name>A0A1V6SRK7_9EURO</name>
<keyword evidence="4" id="KW-0256">Endoplasmic reticulum</keyword>
<evidence type="ECO:0000256" key="4">
    <source>
        <dbReference type="ARBA" id="ARBA00022824"/>
    </source>
</evidence>
<evidence type="ECO:0000256" key="3">
    <source>
        <dbReference type="ARBA" id="ARBA00004370"/>
    </source>
</evidence>
<dbReference type="InterPro" id="IPR029058">
    <property type="entry name" value="AB_hydrolase_fold"/>
</dbReference>
<dbReference type="GO" id="GO:0005783">
    <property type="term" value="C:endoplasmic reticulum"/>
    <property type="evidence" value="ECO:0007669"/>
    <property type="project" value="UniProtKB-SubCell"/>
</dbReference>
<reference evidence="8" key="1">
    <citation type="journal article" date="2017" name="Nat. Microbiol.">
        <title>Global analysis of biosynthetic gene clusters reveals vast potential of secondary metabolite production in Penicillium species.</title>
        <authorList>
            <person name="Nielsen J.C."/>
            <person name="Grijseels S."/>
            <person name="Prigent S."/>
            <person name="Ji B."/>
            <person name="Dainat J."/>
            <person name="Nielsen K.F."/>
            <person name="Frisvad J.C."/>
            <person name="Workman M."/>
            <person name="Nielsen J."/>
        </authorList>
    </citation>
    <scope>NUCLEOTIDE SEQUENCE [LARGE SCALE GENOMIC DNA]</scope>
    <source>
        <strain evidence="8">IBT 24891</strain>
    </source>
</reference>
<evidence type="ECO:0000313" key="7">
    <source>
        <dbReference type="EMBL" id="OQE16636.1"/>
    </source>
</evidence>
<dbReference type="PANTHER" id="PTHR48182">
    <property type="entry name" value="PROTEIN SERAC1"/>
    <property type="match status" value="1"/>
</dbReference>
<dbReference type="Gene3D" id="3.40.50.1820">
    <property type="entry name" value="alpha/beta hydrolase"/>
    <property type="match status" value="1"/>
</dbReference>
<protein>
    <submittedName>
        <fullName evidence="7">Uncharacterized protein</fullName>
    </submittedName>
</protein>
<evidence type="ECO:0000256" key="2">
    <source>
        <dbReference type="ARBA" id="ARBA00004240"/>
    </source>
</evidence>
<evidence type="ECO:0000256" key="1">
    <source>
        <dbReference type="ARBA" id="ARBA00004173"/>
    </source>
</evidence>
<dbReference type="Proteomes" id="UP000191285">
    <property type="component" value="Unassembled WGS sequence"/>
</dbReference>
<dbReference type="OrthoDB" id="427518at2759"/>
<keyword evidence="6" id="KW-0472">Membrane</keyword>
<evidence type="ECO:0000256" key="6">
    <source>
        <dbReference type="ARBA" id="ARBA00023136"/>
    </source>
</evidence>
<dbReference type="InterPro" id="IPR052374">
    <property type="entry name" value="SERAC1"/>
</dbReference>
<dbReference type="GO" id="GO:0072330">
    <property type="term" value="P:monocarboxylic acid biosynthetic process"/>
    <property type="evidence" value="ECO:0007669"/>
    <property type="project" value="UniProtKB-ARBA"/>
</dbReference>
<dbReference type="SUPFAM" id="SSF53474">
    <property type="entry name" value="alpha/beta-Hydrolases"/>
    <property type="match status" value="1"/>
</dbReference>
<comment type="caution">
    <text evidence="7">The sequence shown here is derived from an EMBL/GenBank/DDBJ whole genome shotgun (WGS) entry which is preliminary data.</text>
</comment>
<dbReference type="EMBL" id="MLKD01000023">
    <property type="protein sequence ID" value="OQE16636.1"/>
    <property type="molecule type" value="Genomic_DNA"/>
</dbReference>
<sequence>MAQKGILDYDASLMHLTLLVDPTTEDPKVVPTHDLIFLHGLTGNSETTWTAPGRTKSWLETLLAPAFPKMNIWLCDWDWTTPNTIEDLAGAFLKRLGNSTKRRPAFIVAHDIGCLIAAKAVLMLQEADDECWYMRTIARGLIGLLMMDGPFHGGISNLNRVRTQMQPADLGIPQPNPNNIDHGPIPDKSYTDLWIQGNPVTKQITEEYIDHILDLQKWDRVRGFSLACSTRPEEHREMVLHWPYEPREMVWRYISVYASHTGMTRLIDGNERVWSYLRTEIQSQIWNHEALGDFHFFFNRDHLREELGTGVGNPGQEYKQLPENERSPSVLTDLKFLDQYKKKKTTK</sequence>
<evidence type="ECO:0000313" key="8">
    <source>
        <dbReference type="Proteomes" id="UP000191285"/>
    </source>
</evidence>
<dbReference type="GO" id="GO:0016020">
    <property type="term" value="C:membrane"/>
    <property type="evidence" value="ECO:0007669"/>
    <property type="project" value="UniProtKB-SubCell"/>
</dbReference>
<proteinExistence type="predicted"/>
<dbReference type="GO" id="GO:0005739">
    <property type="term" value="C:mitochondrion"/>
    <property type="evidence" value="ECO:0007669"/>
    <property type="project" value="UniProtKB-SubCell"/>
</dbReference>
<evidence type="ECO:0000256" key="5">
    <source>
        <dbReference type="ARBA" id="ARBA00023128"/>
    </source>
</evidence>
<dbReference type="GO" id="GO:0017000">
    <property type="term" value="P:antibiotic biosynthetic process"/>
    <property type="evidence" value="ECO:0007669"/>
    <property type="project" value="UniProtKB-ARBA"/>
</dbReference>
<comment type="subcellular location">
    <subcellularLocation>
        <location evidence="2">Endoplasmic reticulum</location>
    </subcellularLocation>
    <subcellularLocation>
        <location evidence="3">Membrane</location>
    </subcellularLocation>
    <subcellularLocation>
        <location evidence="1">Mitochondrion</location>
    </subcellularLocation>
</comment>
<organism evidence="7 8">
    <name type="scientific">Penicillium steckii</name>
    <dbReference type="NCBI Taxonomy" id="303698"/>
    <lineage>
        <taxon>Eukaryota</taxon>
        <taxon>Fungi</taxon>
        <taxon>Dikarya</taxon>
        <taxon>Ascomycota</taxon>
        <taxon>Pezizomycotina</taxon>
        <taxon>Eurotiomycetes</taxon>
        <taxon>Eurotiomycetidae</taxon>
        <taxon>Eurotiales</taxon>
        <taxon>Aspergillaceae</taxon>
        <taxon>Penicillium</taxon>
    </lineage>
</organism>